<reference evidence="2" key="1">
    <citation type="submission" date="2017-08" db="EMBL/GenBank/DDBJ databases">
        <authorList>
            <person name="Cuomo C."/>
            <person name="Billmyre B."/>
            <person name="Heitman J."/>
        </authorList>
    </citation>
    <scope>NUCLEOTIDE SEQUENCE</scope>
    <source>
        <strain evidence="2">CBS 12478</strain>
    </source>
</reference>
<dbReference type="OrthoDB" id="1058301at2759"/>
<feature type="region of interest" description="Disordered" evidence="1">
    <location>
        <begin position="1"/>
        <end position="22"/>
    </location>
</feature>
<dbReference type="InterPro" id="IPR017946">
    <property type="entry name" value="PLC-like_Pdiesterase_TIM-brl"/>
</dbReference>
<reference evidence="2" key="2">
    <citation type="submission" date="2024-01" db="EMBL/GenBank/DDBJ databases">
        <title>Comparative genomics of Cryptococcus and Kwoniella reveals pathogenesis evolution and contrasting modes of karyotype evolution via chromosome fusion or intercentromeric recombination.</title>
        <authorList>
            <person name="Coelho M.A."/>
            <person name="David-Palma M."/>
            <person name="Shea T."/>
            <person name="Bowers K."/>
            <person name="McGinley-Smith S."/>
            <person name="Mohammad A.W."/>
            <person name="Gnirke A."/>
            <person name="Yurkov A.M."/>
            <person name="Nowrousian M."/>
            <person name="Sun S."/>
            <person name="Cuomo C.A."/>
            <person name="Heitman J."/>
        </authorList>
    </citation>
    <scope>NUCLEOTIDE SEQUENCE</scope>
    <source>
        <strain evidence="2">CBS 12478</strain>
    </source>
</reference>
<proteinExistence type="predicted"/>
<protein>
    <submittedName>
        <fullName evidence="2">Uncharacterized protein</fullName>
    </submittedName>
</protein>
<evidence type="ECO:0000256" key="1">
    <source>
        <dbReference type="SAM" id="MobiDB-lite"/>
    </source>
</evidence>
<dbReference type="GO" id="GO:0070291">
    <property type="term" value="P:N-acylethanolamine metabolic process"/>
    <property type="evidence" value="ECO:0007669"/>
    <property type="project" value="TreeGrafter"/>
</dbReference>
<evidence type="ECO:0000313" key="2">
    <source>
        <dbReference type="EMBL" id="WWD18572.1"/>
    </source>
</evidence>
<dbReference type="AlphaFoldDB" id="A0A5M6CC18"/>
<dbReference type="InterPro" id="IPR030395">
    <property type="entry name" value="GP_PDE_dom"/>
</dbReference>
<dbReference type="Gene3D" id="3.20.20.190">
    <property type="entry name" value="Phosphatidylinositol (PI) phosphodiesterase"/>
    <property type="match status" value="1"/>
</dbReference>
<evidence type="ECO:0000313" key="3">
    <source>
        <dbReference type="Proteomes" id="UP000322225"/>
    </source>
</evidence>
<feature type="compositionally biased region" description="Polar residues" evidence="1">
    <location>
        <begin position="7"/>
        <end position="19"/>
    </location>
</feature>
<dbReference type="SUPFAM" id="SSF51695">
    <property type="entry name" value="PLC-like phosphodiesterases"/>
    <property type="match status" value="1"/>
</dbReference>
<dbReference type="GO" id="GO:0006644">
    <property type="term" value="P:phospholipid metabolic process"/>
    <property type="evidence" value="ECO:0007669"/>
    <property type="project" value="TreeGrafter"/>
</dbReference>
<dbReference type="GO" id="GO:0008889">
    <property type="term" value="F:glycerophosphodiester phosphodiesterase activity"/>
    <property type="evidence" value="ECO:0007669"/>
    <property type="project" value="TreeGrafter"/>
</dbReference>
<dbReference type="PANTHER" id="PTHR46320">
    <property type="entry name" value="GLYCEROPHOSPHODIESTER PHOSPHODIESTERASE 1"/>
    <property type="match status" value="1"/>
</dbReference>
<dbReference type="Pfam" id="PF03009">
    <property type="entry name" value="GDPD"/>
    <property type="match status" value="1"/>
</dbReference>
<dbReference type="EMBL" id="CP144055">
    <property type="protein sequence ID" value="WWD18572.1"/>
    <property type="molecule type" value="Genomic_DNA"/>
</dbReference>
<organism evidence="2 3">
    <name type="scientific">Kwoniella shandongensis</name>
    <dbReference type="NCBI Taxonomy" id="1734106"/>
    <lineage>
        <taxon>Eukaryota</taxon>
        <taxon>Fungi</taxon>
        <taxon>Dikarya</taxon>
        <taxon>Basidiomycota</taxon>
        <taxon>Agaricomycotina</taxon>
        <taxon>Tremellomycetes</taxon>
        <taxon>Tremellales</taxon>
        <taxon>Cryptococcaceae</taxon>
        <taxon>Kwoniella</taxon>
    </lineage>
</organism>
<dbReference type="PROSITE" id="PS51704">
    <property type="entry name" value="GP_PDE"/>
    <property type="match status" value="1"/>
</dbReference>
<dbReference type="PANTHER" id="PTHR46320:SF1">
    <property type="entry name" value="GLYCEROPHOSPHODIESTER PHOSPHODIESTERASE 1"/>
    <property type="match status" value="1"/>
</dbReference>
<dbReference type="GO" id="GO:0006580">
    <property type="term" value="P:ethanolamine metabolic process"/>
    <property type="evidence" value="ECO:0007669"/>
    <property type="project" value="TreeGrafter"/>
</dbReference>
<dbReference type="RefSeq" id="XP_031864300.1">
    <property type="nucleotide sequence ID" value="XM_032001410.1"/>
</dbReference>
<gene>
    <name evidence="2" type="ORF">CI109_103025</name>
</gene>
<dbReference type="KEGG" id="ksn:43585514"/>
<sequence length="382" mass="43397">MPFIFDQPNSSPQEQTPTNEPGHDVRKLIQLIKYPQPGSFMLAAHRGYRYGGVPENSKAALRKAAEAGFVCVEIDIRLTADKVPVLFRDTHLGRVTNIAEHMARTDIWSPFTGKGYNPKLSDTPWHGVMEHLKVKEEHGHIVEEGVLTYEAMLDFIKEEGLNLVLFLDIKDKAALPIMYEITKTRTSASGVPAIEWAVWKLPISMYSSPEDLEKEEWWQDAMVHGKPAYIPVFRPASAAKLKNALETCKAWAHRPYTLGLEIGCRNPNGPLRDMLDWAVSPECPINSIGFYSTQGDLWEWDGKEIMYDTGDFEIPWKLEEQESKFIFTYNDVPKKCDDCLLDGESPDGHDHRHKLELYKSLGYTWTTADNGEELRAKGIISM</sequence>
<name>A0A5M6CC18_9TREE</name>
<accession>A0A5M6CC18</accession>
<dbReference type="Proteomes" id="UP000322225">
    <property type="component" value="Chromosome 5"/>
</dbReference>
<dbReference type="GO" id="GO:0005886">
    <property type="term" value="C:plasma membrane"/>
    <property type="evidence" value="ECO:0007669"/>
    <property type="project" value="TreeGrafter"/>
</dbReference>
<keyword evidence="3" id="KW-1185">Reference proteome</keyword>
<dbReference type="GeneID" id="43585514"/>